<proteinExistence type="predicted"/>
<evidence type="ECO:0008006" key="18">
    <source>
        <dbReference type="Google" id="ProtNLM"/>
    </source>
</evidence>
<dbReference type="CDD" id="cd00111">
    <property type="entry name" value="Trefoil"/>
    <property type="match status" value="1"/>
</dbReference>
<dbReference type="Ensembl" id="ENSTNIT00000013967.1">
    <property type="protein sequence ID" value="ENSTNIP00000013773.1"/>
    <property type="gene ID" value="ENSTNIG00000010843.1"/>
</dbReference>
<evidence type="ECO:0000256" key="4">
    <source>
        <dbReference type="ARBA" id="ARBA00022530"/>
    </source>
</evidence>
<dbReference type="InterPro" id="IPR001507">
    <property type="entry name" value="ZP_dom"/>
</dbReference>
<evidence type="ECO:0000256" key="5">
    <source>
        <dbReference type="ARBA" id="ARBA00022685"/>
    </source>
</evidence>
<accession>H3CZT7</accession>
<dbReference type="Pfam" id="PF23344">
    <property type="entry name" value="ZP-N"/>
    <property type="match status" value="1"/>
</dbReference>
<dbReference type="GO" id="GO:0060468">
    <property type="term" value="P:prevention of polyspermy"/>
    <property type="evidence" value="ECO:0007669"/>
    <property type="project" value="TreeGrafter"/>
</dbReference>
<dbReference type="InterPro" id="IPR055356">
    <property type="entry name" value="ZP-N"/>
</dbReference>
<dbReference type="PROSITE" id="PS51448">
    <property type="entry name" value="P_TREFOIL_2"/>
    <property type="match status" value="1"/>
</dbReference>
<dbReference type="PROSITE" id="PS51034">
    <property type="entry name" value="ZP_2"/>
    <property type="match status" value="1"/>
</dbReference>
<evidence type="ECO:0000256" key="11">
    <source>
        <dbReference type="ARBA" id="ARBA00023279"/>
    </source>
</evidence>
<keyword evidence="3" id="KW-0964">Secreted</keyword>
<dbReference type="OMA" id="CGYSLTK"/>
<evidence type="ECO:0000256" key="12">
    <source>
        <dbReference type="ARBA" id="ARBA00024183"/>
    </source>
</evidence>
<feature type="disulfide bond" evidence="13">
    <location>
        <begin position="2"/>
        <end position="28"/>
    </location>
</feature>
<keyword evidence="17" id="KW-1185">Reference proteome</keyword>
<evidence type="ECO:0000256" key="10">
    <source>
        <dbReference type="ARBA" id="ARBA00023180"/>
    </source>
</evidence>
<dbReference type="Pfam" id="PF00100">
    <property type="entry name" value="Zona_pellucida"/>
    <property type="match status" value="1"/>
</dbReference>
<dbReference type="PANTHER" id="PTHR23343">
    <property type="entry name" value="ZONA PELLUCIDA SPERM-BINDING PROTEIN"/>
    <property type="match status" value="1"/>
</dbReference>
<reference evidence="16" key="2">
    <citation type="submission" date="2025-08" db="UniProtKB">
        <authorList>
            <consortium name="Ensembl"/>
        </authorList>
    </citation>
    <scope>IDENTIFICATION</scope>
</reference>
<dbReference type="InterPro" id="IPR000519">
    <property type="entry name" value="P_trefoil_dom"/>
</dbReference>
<comment type="subcellular location">
    <subcellularLocation>
        <location evidence="1">Cell membrane</location>
        <topology evidence="1">Single-pass type I membrane protein</topology>
    </subcellularLocation>
    <subcellularLocation>
        <location evidence="12">Zona pellucida</location>
    </subcellularLocation>
</comment>
<feature type="domain" description="ZP" evidence="14">
    <location>
        <begin position="51"/>
        <end position="335"/>
    </location>
</feature>
<keyword evidence="7" id="KW-1133">Transmembrane helix</keyword>
<keyword evidence="8" id="KW-0472">Membrane</keyword>
<dbReference type="InterPro" id="IPR055355">
    <property type="entry name" value="ZP-C"/>
</dbReference>
<dbReference type="HOGENOM" id="CLU_026010_0_0_1"/>
<evidence type="ECO:0000256" key="2">
    <source>
        <dbReference type="ARBA" id="ARBA00022475"/>
    </source>
</evidence>
<dbReference type="Gene3D" id="4.10.110.10">
    <property type="entry name" value="Spasmolytic Protein, domain 1"/>
    <property type="match status" value="1"/>
</dbReference>
<comment type="caution">
    <text evidence="13">Lacks conserved residue(s) required for the propagation of feature annotation.</text>
</comment>
<keyword evidence="5" id="KW-0165">Cleavage on pair of basic residues</keyword>
<dbReference type="GO" id="GO:0007339">
    <property type="term" value="P:binding of sperm to zona pellucida"/>
    <property type="evidence" value="ECO:0007669"/>
    <property type="project" value="TreeGrafter"/>
</dbReference>
<evidence type="ECO:0000256" key="7">
    <source>
        <dbReference type="ARBA" id="ARBA00022989"/>
    </source>
</evidence>
<evidence type="ECO:0000256" key="1">
    <source>
        <dbReference type="ARBA" id="ARBA00004251"/>
    </source>
</evidence>
<feature type="domain" description="P-type" evidence="15">
    <location>
        <begin position="1"/>
        <end position="40"/>
    </location>
</feature>
<evidence type="ECO:0000256" key="8">
    <source>
        <dbReference type="ARBA" id="ARBA00023136"/>
    </source>
</evidence>
<evidence type="ECO:0000313" key="16">
    <source>
        <dbReference type="Ensembl" id="ENSTNIP00000013773.1"/>
    </source>
</evidence>
<evidence type="ECO:0000256" key="9">
    <source>
        <dbReference type="ARBA" id="ARBA00023157"/>
    </source>
</evidence>
<dbReference type="SUPFAM" id="SSF57492">
    <property type="entry name" value="Trefoil"/>
    <property type="match status" value="1"/>
</dbReference>
<protein>
    <recommendedName>
        <fullName evidence="18">Zona pellucida sperm-binding protein 4</fullName>
    </recommendedName>
</protein>
<keyword evidence="4" id="KW-0272">Extracellular matrix</keyword>
<keyword evidence="9 13" id="KW-1015">Disulfide bond</keyword>
<dbReference type="InterPro" id="IPR044913">
    <property type="entry name" value="P_trefoil_dom_sf"/>
</dbReference>
<keyword evidence="11" id="KW-0278">Fertilization</keyword>
<reference evidence="17" key="1">
    <citation type="journal article" date="2004" name="Nature">
        <title>Genome duplication in the teleost fish Tetraodon nigroviridis reveals the early vertebrate proto-karyotype.</title>
        <authorList>
            <person name="Jaillon O."/>
            <person name="Aury J.-M."/>
            <person name="Brunet F."/>
            <person name="Petit J.-L."/>
            <person name="Stange-Thomann N."/>
            <person name="Mauceli E."/>
            <person name="Bouneau L."/>
            <person name="Fischer C."/>
            <person name="Ozouf-Costaz C."/>
            <person name="Bernot A."/>
            <person name="Nicaud S."/>
            <person name="Jaffe D."/>
            <person name="Fisher S."/>
            <person name="Lutfalla G."/>
            <person name="Dossat C."/>
            <person name="Segurens B."/>
            <person name="Dasilva C."/>
            <person name="Salanoubat M."/>
            <person name="Levy M."/>
            <person name="Boudet N."/>
            <person name="Castellano S."/>
            <person name="Anthouard V."/>
            <person name="Jubin C."/>
            <person name="Castelli V."/>
            <person name="Katinka M."/>
            <person name="Vacherie B."/>
            <person name="Biemont C."/>
            <person name="Skalli Z."/>
            <person name="Cattolico L."/>
            <person name="Poulain J."/>
            <person name="De Berardinis V."/>
            <person name="Cruaud C."/>
            <person name="Duprat S."/>
            <person name="Brottier P."/>
            <person name="Coutanceau J.-P."/>
            <person name="Gouzy J."/>
            <person name="Parra G."/>
            <person name="Lardier G."/>
            <person name="Chapple C."/>
            <person name="McKernan K.J."/>
            <person name="McEwan P."/>
            <person name="Bosak S."/>
            <person name="Kellis M."/>
            <person name="Volff J.-N."/>
            <person name="Guigo R."/>
            <person name="Zody M.C."/>
            <person name="Mesirov J."/>
            <person name="Lindblad-Toh K."/>
            <person name="Birren B."/>
            <person name="Nusbaum C."/>
            <person name="Kahn D."/>
            <person name="Robinson-Rechavi M."/>
            <person name="Laudet V."/>
            <person name="Schachter V."/>
            <person name="Quetier F."/>
            <person name="Saurin W."/>
            <person name="Scarpelli C."/>
            <person name="Wincker P."/>
            <person name="Lander E.S."/>
            <person name="Weissenbach J."/>
            <person name="Roest Crollius H."/>
        </authorList>
    </citation>
    <scope>NUCLEOTIDE SEQUENCE [LARGE SCALE GENOMIC DNA]</scope>
</reference>
<dbReference type="GO" id="GO:0005886">
    <property type="term" value="C:plasma membrane"/>
    <property type="evidence" value="ECO:0007669"/>
    <property type="project" value="UniProtKB-SubCell"/>
</dbReference>
<sequence>KCNMEKPLRVDCGRPGIDDHECITLGCCYDVHDSACFYRLNGEIGAGLCETCSLDGHFVFSVEAADTEAAIDPSALLVKDQQQPHCSPVVTTRDTAVFKIGLKDCGSKMKPGRSSTFRSARTITVWESCWGALKRERSSPQRFSFVQCEYEASDLMRAANLRSWYAATTPAPVVALGSFRVLMRIAREENPNRACVVLDASFTSFFPEDQLPLSLPLRKAAYVEVAIAQPSPDPGLCLRVRDCFAYPASRHSVWTLLYDGCPNPLDNMRSSVPVDNQGRTASHSQVRRFDVKTFAFVDPHTGHPSMEEIYFYCWVEICTSDAACAQQCTIICECTALRRLFQDTDRVKHKWLSSPLDAFLCT</sequence>
<dbReference type="PANTHER" id="PTHR23343:SF117">
    <property type="entry name" value="ZONA PELLUCIDA SPERM-BINDING PROTEIN 4-LIKE ISOFORM X1"/>
    <property type="match status" value="1"/>
</dbReference>
<dbReference type="InParanoid" id="H3CZT7"/>
<dbReference type="Pfam" id="PF00088">
    <property type="entry name" value="Trefoil"/>
    <property type="match status" value="1"/>
</dbReference>
<feature type="disulfide bond" evidence="13">
    <location>
        <begin position="12"/>
        <end position="27"/>
    </location>
</feature>
<dbReference type="GO" id="GO:0032190">
    <property type="term" value="F:acrosin binding"/>
    <property type="evidence" value="ECO:0007669"/>
    <property type="project" value="TreeGrafter"/>
</dbReference>
<keyword evidence="6" id="KW-0812">Transmembrane</keyword>
<evidence type="ECO:0000313" key="17">
    <source>
        <dbReference type="Proteomes" id="UP000007303"/>
    </source>
</evidence>
<reference evidence="16" key="3">
    <citation type="submission" date="2025-09" db="UniProtKB">
        <authorList>
            <consortium name="Ensembl"/>
        </authorList>
    </citation>
    <scope>IDENTIFICATION</scope>
</reference>
<keyword evidence="2" id="KW-1003">Cell membrane</keyword>
<evidence type="ECO:0000256" key="6">
    <source>
        <dbReference type="ARBA" id="ARBA00022692"/>
    </source>
</evidence>
<keyword evidence="10" id="KW-0325">Glycoprotein</keyword>
<dbReference type="InterPro" id="IPR051148">
    <property type="entry name" value="Zona_Pellucida_Domain_gp"/>
</dbReference>
<evidence type="ECO:0000256" key="3">
    <source>
        <dbReference type="ARBA" id="ARBA00022525"/>
    </source>
</evidence>
<dbReference type="InterPro" id="IPR042235">
    <property type="entry name" value="ZP-C_dom"/>
</dbReference>
<evidence type="ECO:0000256" key="13">
    <source>
        <dbReference type="PROSITE-ProRule" id="PRU00779"/>
    </source>
</evidence>
<dbReference type="GO" id="GO:0035805">
    <property type="term" value="C:egg coat"/>
    <property type="evidence" value="ECO:0007669"/>
    <property type="project" value="UniProtKB-SubCell"/>
</dbReference>
<dbReference type="AlphaFoldDB" id="H3CZT7"/>
<dbReference type="GO" id="GO:0035804">
    <property type="term" value="F:structural constituent of egg coat"/>
    <property type="evidence" value="ECO:0007669"/>
    <property type="project" value="TreeGrafter"/>
</dbReference>
<organism evidence="16 17">
    <name type="scientific">Tetraodon nigroviridis</name>
    <name type="common">Spotted green pufferfish</name>
    <name type="synonym">Chelonodon nigroviridis</name>
    <dbReference type="NCBI Taxonomy" id="99883"/>
    <lineage>
        <taxon>Eukaryota</taxon>
        <taxon>Metazoa</taxon>
        <taxon>Chordata</taxon>
        <taxon>Craniata</taxon>
        <taxon>Vertebrata</taxon>
        <taxon>Euteleostomi</taxon>
        <taxon>Actinopterygii</taxon>
        <taxon>Neopterygii</taxon>
        <taxon>Teleostei</taxon>
        <taxon>Neoteleostei</taxon>
        <taxon>Acanthomorphata</taxon>
        <taxon>Eupercaria</taxon>
        <taxon>Tetraodontiformes</taxon>
        <taxon>Tetradontoidea</taxon>
        <taxon>Tetraodontidae</taxon>
        <taxon>Tetraodon</taxon>
    </lineage>
</organism>
<evidence type="ECO:0000259" key="15">
    <source>
        <dbReference type="PROSITE" id="PS51448"/>
    </source>
</evidence>
<dbReference type="Proteomes" id="UP000007303">
    <property type="component" value="Unassembled WGS sequence"/>
</dbReference>
<evidence type="ECO:0000259" key="14">
    <source>
        <dbReference type="PROSITE" id="PS51034"/>
    </source>
</evidence>
<dbReference type="GeneTree" id="ENSGT00940000161324"/>
<dbReference type="SMART" id="SM00241">
    <property type="entry name" value="ZP"/>
    <property type="match status" value="1"/>
</dbReference>
<dbReference type="Gene3D" id="2.60.40.4100">
    <property type="entry name" value="Zona pellucida, ZP-C domain"/>
    <property type="match status" value="1"/>
</dbReference>
<name>H3CZT7_TETNG</name>